<keyword evidence="1" id="KW-0472">Membrane</keyword>
<feature type="transmembrane region" description="Helical" evidence="1">
    <location>
        <begin position="12"/>
        <end position="32"/>
    </location>
</feature>
<dbReference type="AlphaFoldDB" id="A0A1I0NKU3"/>
<organism evidence="2 3">
    <name type="scientific">Natrinema salifodinae</name>
    <dbReference type="NCBI Taxonomy" id="1202768"/>
    <lineage>
        <taxon>Archaea</taxon>
        <taxon>Methanobacteriati</taxon>
        <taxon>Methanobacteriota</taxon>
        <taxon>Stenosarchaea group</taxon>
        <taxon>Halobacteria</taxon>
        <taxon>Halobacteriales</taxon>
        <taxon>Natrialbaceae</taxon>
        <taxon>Natrinema</taxon>
    </lineage>
</organism>
<keyword evidence="1" id="KW-0812">Transmembrane</keyword>
<reference evidence="3" key="1">
    <citation type="submission" date="2016-10" db="EMBL/GenBank/DDBJ databases">
        <authorList>
            <person name="Varghese N."/>
        </authorList>
    </citation>
    <scope>NUCLEOTIDE SEQUENCE [LARGE SCALE GENOMIC DNA]</scope>
    <source>
        <strain evidence="3">CGMCC 1.12284</strain>
    </source>
</reference>
<evidence type="ECO:0000313" key="2">
    <source>
        <dbReference type="EMBL" id="SEW02013.1"/>
    </source>
</evidence>
<evidence type="ECO:0000313" key="3">
    <source>
        <dbReference type="Proteomes" id="UP000183275"/>
    </source>
</evidence>
<dbReference type="OrthoDB" id="170697at2157"/>
<sequence length="108" mass="11369">MATTASTDVALMLLQLIALTIPPAVVLVEQLRRSENLEWRLRKLSFGLVIASVALLLAAAVAVLGYFVASVALPTAVSAGLLLVIAGLGPLGAFLAILYREHRLEHGP</sequence>
<gene>
    <name evidence="2" type="ORF">SAMN05216285_1850</name>
</gene>
<dbReference type="STRING" id="1202768.SAMN05216285_1850"/>
<keyword evidence="3" id="KW-1185">Reference proteome</keyword>
<accession>A0A1I0NKU3</accession>
<dbReference type="EMBL" id="FOIS01000002">
    <property type="protein sequence ID" value="SEW02013.1"/>
    <property type="molecule type" value="Genomic_DNA"/>
</dbReference>
<proteinExistence type="predicted"/>
<feature type="transmembrane region" description="Helical" evidence="1">
    <location>
        <begin position="44"/>
        <end position="69"/>
    </location>
</feature>
<name>A0A1I0NKU3_9EURY</name>
<dbReference type="eggNOG" id="ENOG502N5GF">
    <property type="taxonomic scope" value="Archaea"/>
</dbReference>
<evidence type="ECO:0000256" key="1">
    <source>
        <dbReference type="SAM" id="Phobius"/>
    </source>
</evidence>
<dbReference type="RefSeq" id="WP_049988989.1">
    <property type="nucleotide sequence ID" value="NZ_FOIS01000002.1"/>
</dbReference>
<dbReference type="Proteomes" id="UP000183275">
    <property type="component" value="Unassembled WGS sequence"/>
</dbReference>
<keyword evidence="1" id="KW-1133">Transmembrane helix</keyword>
<feature type="transmembrane region" description="Helical" evidence="1">
    <location>
        <begin position="75"/>
        <end position="99"/>
    </location>
</feature>
<protein>
    <submittedName>
        <fullName evidence="2">Uncharacterized protein</fullName>
    </submittedName>
</protein>